<organism evidence="7 8">
    <name type="scientific">Silvibacterium dinghuense</name>
    <dbReference type="NCBI Taxonomy" id="1560006"/>
    <lineage>
        <taxon>Bacteria</taxon>
        <taxon>Pseudomonadati</taxon>
        <taxon>Acidobacteriota</taxon>
        <taxon>Terriglobia</taxon>
        <taxon>Terriglobales</taxon>
        <taxon>Acidobacteriaceae</taxon>
        <taxon>Silvibacterium</taxon>
    </lineage>
</organism>
<dbReference type="GO" id="GO:0016149">
    <property type="term" value="F:translation release factor activity, codon specific"/>
    <property type="evidence" value="ECO:0007669"/>
    <property type="project" value="UniProtKB-UniRule"/>
</dbReference>
<evidence type="ECO:0000256" key="2">
    <source>
        <dbReference type="ARBA" id="ARBA00022481"/>
    </source>
</evidence>
<evidence type="ECO:0000259" key="6">
    <source>
        <dbReference type="PROSITE" id="PS00745"/>
    </source>
</evidence>
<protein>
    <recommendedName>
        <fullName evidence="4 5">Peptide chain release factor 2</fullName>
        <shortName evidence="4">RF-2</shortName>
    </recommendedName>
</protein>
<dbReference type="InterPro" id="IPR000352">
    <property type="entry name" value="Pep_chain_release_fac_I"/>
</dbReference>
<dbReference type="GO" id="GO:0005737">
    <property type="term" value="C:cytoplasm"/>
    <property type="evidence" value="ECO:0007669"/>
    <property type="project" value="UniProtKB-SubCell"/>
</dbReference>
<dbReference type="NCBIfam" id="TIGR00020">
    <property type="entry name" value="prfB"/>
    <property type="match status" value="1"/>
</dbReference>
<dbReference type="PANTHER" id="PTHR43116:SF3">
    <property type="entry name" value="CLASS I PEPTIDE CHAIN RELEASE FACTOR"/>
    <property type="match status" value="1"/>
</dbReference>
<dbReference type="SMART" id="SM00937">
    <property type="entry name" value="PCRF"/>
    <property type="match status" value="1"/>
</dbReference>
<keyword evidence="2 4" id="KW-0488">Methylation</keyword>
<dbReference type="FunFam" id="3.30.160.20:FF:000010">
    <property type="entry name" value="Peptide chain release factor 2"/>
    <property type="match status" value="1"/>
</dbReference>
<keyword evidence="3 4" id="KW-0648">Protein biosynthesis</keyword>
<name>A0A4Q1SE67_9BACT</name>
<comment type="caution">
    <text evidence="7">The sequence shown here is derived from an EMBL/GenBank/DDBJ whole genome shotgun (WGS) entry which is preliminary data.</text>
</comment>
<dbReference type="PROSITE" id="PS00745">
    <property type="entry name" value="RF_PROK_I"/>
    <property type="match status" value="1"/>
</dbReference>
<evidence type="ECO:0000256" key="1">
    <source>
        <dbReference type="ARBA" id="ARBA00010835"/>
    </source>
</evidence>
<dbReference type="InterPro" id="IPR045853">
    <property type="entry name" value="Pep_chain_release_fac_I_sf"/>
</dbReference>
<dbReference type="InterPro" id="IPR005139">
    <property type="entry name" value="PCRF"/>
</dbReference>
<keyword evidence="4" id="KW-0963">Cytoplasm</keyword>
<evidence type="ECO:0000256" key="5">
    <source>
        <dbReference type="NCBIfam" id="TIGR00020"/>
    </source>
</evidence>
<dbReference type="SUPFAM" id="SSF75620">
    <property type="entry name" value="Release factor"/>
    <property type="match status" value="1"/>
</dbReference>
<dbReference type="Proteomes" id="UP000290253">
    <property type="component" value="Unassembled WGS sequence"/>
</dbReference>
<comment type="function">
    <text evidence="4">Peptide chain release factor 2 directs the termination of translation in response to the peptide chain termination codons UGA and UAA.</text>
</comment>
<dbReference type="Pfam" id="PF03462">
    <property type="entry name" value="PCRF"/>
    <property type="match status" value="1"/>
</dbReference>
<comment type="subcellular location">
    <subcellularLocation>
        <location evidence="4">Cytoplasm</location>
    </subcellularLocation>
</comment>
<proteinExistence type="inferred from homology"/>
<dbReference type="PANTHER" id="PTHR43116">
    <property type="entry name" value="PEPTIDE CHAIN RELEASE FACTOR 2"/>
    <property type="match status" value="1"/>
</dbReference>
<dbReference type="EMBL" id="SDMK01000002">
    <property type="protein sequence ID" value="RXS95371.1"/>
    <property type="molecule type" value="Genomic_DNA"/>
</dbReference>
<comment type="PTM">
    <text evidence="4">Methylated by PrmC. Methylation increases the termination efficiency of RF2.</text>
</comment>
<evidence type="ECO:0000313" key="8">
    <source>
        <dbReference type="Proteomes" id="UP000290253"/>
    </source>
</evidence>
<dbReference type="InterPro" id="IPR004374">
    <property type="entry name" value="PrfB"/>
</dbReference>
<evidence type="ECO:0000313" key="7">
    <source>
        <dbReference type="EMBL" id="RXS95371.1"/>
    </source>
</evidence>
<sequence>MSNSPTLRYAKKSVACGSTFDPARLKSDLAEIEQKLSDPSLWSNPQLSQPLMRDRKRFEALLADDAELERRSGDVDAYFDLAREGESVEAELKREINSLNEFAEAMEARTLLSGETDALNAIVTVHPGAGGTESQDWAEMLMRMYLRWAEQQGFKTEMNDYQDGEEAGIKSATFTITGEYAFGMLSGETGVHRLVRISPFDQAKRRHTSFASVFVSPEIDDSIQIDIKPDELRTDTYRSGGKGGQHVNTTDSAVRITHLPTGIVVQCQNERSQHKNREKAMKMLRSRLYEYELEKKNAETKKLEDSKLDINFGSQIRSYVLQPYRIAKDHRTKVEVGDVDRVLDGYLEPFIRGYLLLRRNGGVPSVVDSGDDLE</sequence>
<reference evidence="7 8" key="1">
    <citation type="journal article" date="2016" name="Int. J. Syst. Evol. Microbiol.">
        <title>Acidipila dinghuensis sp. nov., an acidobacterium isolated from forest soil.</title>
        <authorList>
            <person name="Jiang Y.W."/>
            <person name="Wang J."/>
            <person name="Chen M.H."/>
            <person name="Lv Y.Y."/>
            <person name="Qiu L.H."/>
        </authorList>
    </citation>
    <scope>NUCLEOTIDE SEQUENCE [LARGE SCALE GENOMIC DNA]</scope>
    <source>
        <strain evidence="7 8">DHOF10</strain>
    </source>
</reference>
<dbReference type="Gene3D" id="3.30.160.20">
    <property type="match status" value="1"/>
</dbReference>
<keyword evidence="8" id="KW-1185">Reference proteome</keyword>
<accession>A0A4Q1SE67</accession>
<dbReference type="OrthoDB" id="9806673at2"/>
<dbReference type="Pfam" id="PF00472">
    <property type="entry name" value="RF-1"/>
    <property type="match status" value="1"/>
</dbReference>
<dbReference type="Gene3D" id="1.20.58.410">
    <property type="entry name" value="Release factor"/>
    <property type="match status" value="1"/>
</dbReference>
<gene>
    <name evidence="4" type="primary">prfB</name>
    <name evidence="7" type="ORF">ESZ00_12375</name>
</gene>
<comment type="similarity">
    <text evidence="1 4">Belongs to the prokaryotic/mitochondrial release factor family.</text>
</comment>
<dbReference type="Gene3D" id="3.30.70.1660">
    <property type="match status" value="1"/>
</dbReference>
<evidence type="ECO:0000256" key="4">
    <source>
        <dbReference type="HAMAP-Rule" id="MF_00094"/>
    </source>
</evidence>
<dbReference type="AlphaFoldDB" id="A0A4Q1SE67"/>
<feature type="domain" description="Prokaryotic-type class I peptide chain release factors" evidence="6">
    <location>
        <begin position="238"/>
        <end position="254"/>
    </location>
</feature>
<feature type="modified residue" description="N5-methylglutamine" evidence="4">
    <location>
        <position position="245"/>
    </location>
</feature>
<dbReference type="HAMAP" id="MF_00094">
    <property type="entry name" value="Rel_fac_2"/>
    <property type="match status" value="1"/>
</dbReference>
<evidence type="ECO:0000256" key="3">
    <source>
        <dbReference type="ARBA" id="ARBA00022917"/>
    </source>
</evidence>